<name>A0A166V660_9HYPO</name>
<protein>
    <submittedName>
        <fullName evidence="2">Uncharacterized protein</fullName>
    </submittedName>
</protein>
<feature type="region of interest" description="Disordered" evidence="1">
    <location>
        <begin position="72"/>
        <end position="92"/>
    </location>
</feature>
<feature type="region of interest" description="Disordered" evidence="1">
    <location>
        <begin position="1"/>
        <end position="33"/>
    </location>
</feature>
<dbReference type="EMBL" id="AZGY01000001">
    <property type="protein sequence ID" value="OAA33311.1"/>
    <property type="molecule type" value="Genomic_DNA"/>
</dbReference>
<feature type="compositionally biased region" description="Basic and acidic residues" evidence="1">
    <location>
        <begin position="81"/>
        <end position="92"/>
    </location>
</feature>
<reference evidence="2 3" key="1">
    <citation type="journal article" date="2016" name="Genome Biol. Evol.">
        <title>Divergent and convergent evolution of fungal pathogenicity.</title>
        <authorList>
            <person name="Shang Y."/>
            <person name="Xiao G."/>
            <person name="Zheng P."/>
            <person name="Cen K."/>
            <person name="Zhan S."/>
            <person name="Wang C."/>
        </authorList>
    </citation>
    <scope>NUCLEOTIDE SEQUENCE [LARGE SCALE GENOMIC DNA]</scope>
    <source>
        <strain evidence="2 3">RCEF 2490</strain>
    </source>
</reference>
<sequence length="92" mass="9667">MRTTRPAALDSTIYSENAPKGGWESSNARGAPESARTLLQGAAKTATTTGMSESYSTHTQLECVCTRPSHAETEIDAGQGETRHGAVEDAAQ</sequence>
<dbReference type="AlphaFoldDB" id="A0A166V660"/>
<accession>A0A166V660</accession>
<comment type="caution">
    <text evidence="2">The sequence shown here is derived from an EMBL/GenBank/DDBJ whole genome shotgun (WGS) entry which is preliminary data.</text>
</comment>
<gene>
    <name evidence="2" type="ORF">AAL_00776</name>
</gene>
<evidence type="ECO:0000256" key="1">
    <source>
        <dbReference type="SAM" id="MobiDB-lite"/>
    </source>
</evidence>
<proteinExistence type="predicted"/>
<evidence type="ECO:0000313" key="3">
    <source>
        <dbReference type="Proteomes" id="UP000078544"/>
    </source>
</evidence>
<organism evidence="2 3">
    <name type="scientific">Moelleriella libera RCEF 2490</name>
    <dbReference type="NCBI Taxonomy" id="1081109"/>
    <lineage>
        <taxon>Eukaryota</taxon>
        <taxon>Fungi</taxon>
        <taxon>Dikarya</taxon>
        <taxon>Ascomycota</taxon>
        <taxon>Pezizomycotina</taxon>
        <taxon>Sordariomycetes</taxon>
        <taxon>Hypocreomycetidae</taxon>
        <taxon>Hypocreales</taxon>
        <taxon>Clavicipitaceae</taxon>
        <taxon>Moelleriella</taxon>
    </lineage>
</organism>
<keyword evidence="3" id="KW-1185">Reference proteome</keyword>
<evidence type="ECO:0000313" key="2">
    <source>
        <dbReference type="EMBL" id="OAA33311.1"/>
    </source>
</evidence>
<dbReference type="Proteomes" id="UP000078544">
    <property type="component" value="Unassembled WGS sequence"/>
</dbReference>